<organism evidence="2 3">
    <name type="scientific">Didymella heteroderae</name>
    <dbReference type="NCBI Taxonomy" id="1769908"/>
    <lineage>
        <taxon>Eukaryota</taxon>
        <taxon>Fungi</taxon>
        <taxon>Dikarya</taxon>
        <taxon>Ascomycota</taxon>
        <taxon>Pezizomycotina</taxon>
        <taxon>Dothideomycetes</taxon>
        <taxon>Pleosporomycetidae</taxon>
        <taxon>Pleosporales</taxon>
        <taxon>Pleosporineae</taxon>
        <taxon>Didymellaceae</taxon>
        <taxon>Didymella</taxon>
    </lineage>
</organism>
<feature type="coiled-coil region" evidence="1">
    <location>
        <begin position="252"/>
        <end position="279"/>
    </location>
</feature>
<comment type="caution">
    <text evidence="2">The sequence shown here is derived from an EMBL/GenBank/DDBJ whole genome shotgun (WGS) entry which is preliminary data.</text>
</comment>
<reference evidence="2" key="1">
    <citation type="submission" date="2019-04" db="EMBL/GenBank/DDBJ databases">
        <title>Sequencing of skin fungus with MAO and IRED activity.</title>
        <authorList>
            <person name="Marsaioli A.J."/>
            <person name="Bonatto J.M.C."/>
            <person name="Reis Junior O."/>
        </authorList>
    </citation>
    <scope>NUCLEOTIDE SEQUENCE</scope>
    <source>
        <strain evidence="2">28M1</strain>
    </source>
</reference>
<accession>A0A9P5BVF4</accession>
<sequence length="310" mass="34579">MAAGQDTSSDYEKLLAQLKSKSLAKYLDNIPTPDRVEFSSSTLPNALPSKLFVGRQQNTNNKIYAYMQHSQRCKQDSTPHHQVNFYAENGDQKERILSKTLQEHKILPPFDKTLPEDPQQVTQNDRARLGVMVRWYLIAAGYAKNVVLKENESCPVRLSGALEYIAKRLGPSELWSPSVGGTPEVELPTTPLGCVAIEPAPFSAPVVIEEQLAVGRDAVNHTVQDTSLRGTKRPAKSDADIEHLLALAKGQLAKKRSHLQEIAVKMRDVEQERRLLEVRIGVLDEDWGGLEAERNKIVPSIENFNSALDH</sequence>
<dbReference type="OrthoDB" id="3776883at2759"/>
<dbReference type="EMBL" id="SWKV01000119">
    <property type="protein sequence ID" value="KAF3031905.1"/>
    <property type="molecule type" value="Genomic_DNA"/>
</dbReference>
<dbReference type="AlphaFoldDB" id="A0A9P5BVF4"/>
<protein>
    <submittedName>
        <fullName evidence="2">Uncharacterized protein</fullName>
    </submittedName>
</protein>
<name>A0A9P5BVF4_9PLEO</name>
<evidence type="ECO:0000256" key="1">
    <source>
        <dbReference type="SAM" id="Coils"/>
    </source>
</evidence>
<keyword evidence="3" id="KW-1185">Reference proteome</keyword>
<gene>
    <name evidence="2" type="ORF">E8E12_001690</name>
</gene>
<dbReference type="Proteomes" id="UP000758155">
    <property type="component" value="Unassembled WGS sequence"/>
</dbReference>
<evidence type="ECO:0000313" key="2">
    <source>
        <dbReference type="EMBL" id="KAF3031905.1"/>
    </source>
</evidence>
<proteinExistence type="predicted"/>
<evidence type="ECO:0000313" key="3">
    <source>
        <dbReference type="Proteomes" id="UP000758155"/>
    </source>
</evidence>
<keyword evidence="1" id="KW-0175">Coiled coil</keyword>